<protein>
    <submittedName>
        <fullName evidence="2">Uncharacterized protein</fullName>
    </submittedName>
</protein>
<accession>A0A392QP16</accession>
<dbReference type="EMBL" id="LXQA010151561">
    <property type="protein sequence ID" value="MCI26143.1"/>
    <property type="molecule type" value="Genomic_DNA"/>
</dbReference>
<evidence type="ECO:0000313" key="3">
    <source>
        <dbReference type="Proteomes" id="UP000265520"/>
    </source>
</evidence>
<keyword evidence="1" id="KW-0812">Transmembrane</keyword>
<name>A0A392QP16_9FABA</name>
<evidence type="ECO:0000313" key="2">
    <source>
        <dbReference type="EMBL" id="MCI26143.1"/>
    </source>
</evidence>
<keyword evidence="1" id="KW-0472">Membrane</keyword>
<comment type="caution">
    <text evidence="2">The sequence shown here is derived from an EMBL/GenBank/DDBJ whole genome shotgun (WGS) entry which is preliminary data.</text>
</comment>
<dbReference type="AlphaFoldDB" id="A0A392QP16"/>
<sequence>MLGFLLRRIWLRVLAVIVMAAVTLLFLILLKKLKRMRMEREALQQQLATITVPASDPADPAPVLFQGKVVNAGGAV</sequence>
<organism evidence="2 3">
    <name type="scientific">Trifolium medium</name>
    <dbReference type="NCBI Taxonomy" id="97028"/>
    <lineage>
        <taxon>Eukaryota</taxon>
        <taxon>Viridiplantae</taxon>
        <taxon>Streptophyta</taxon>
        <taxon>Embryophyta</taxon>
        <taxon>Tracheophyta</taxon>
        <taxon>Spermatophyta</taxon>
        <taxon>Magnoliopsida</taxon>
        <taxon>eudicotyledons</taxon>
        <taxon>Gunneridae</taxon>
        <taxon>Pentapetalae</taxon>
        <taxon>rosids</taxon>
        <taxon>fabids</taxon>
        <taxon>Fabales</taxon>
        <taxon>Fabaceae</taxon>
        <taxon>Papilionoideae</taxon>
        <taxon>50 kb inversion clade</taxon>
        <taxon>NPAAA clade</taxon>
        <taxon>Hologalegina</taxon>
        <taxon>IRL clade</taxon>
        <taxon>Trifolieae</taxon>
        <taxon>Trifolium</taxon>
    </lineage>
</organism>
<dbReference type="Proteomes" id="UP000265520">
    <property type="component" value="Unassembled WGS sequence"/>
</dbReference>
<keyword evidence="3" id="KW-1185">Reference proteome</keyword>
<proteinExistence type="predicted"/>
<evidence type="ECO:0000256" key="1">
    <source>
        <dbReference type="SAM" id="Phobius"/>
    </source>
</evidence>
<reference evidence="2 3" key="1">
    <citation type="journal article" date="2018" name="Front. Plant Sci.">
        <title>Red Clover (Trifolium pratense) and Zigzag Clover (T. medium) - A Picture of Genomic Similarities and Differences.</title>
        <authorList>
            <person name="Dluhosova J."/>
            <person name="Istvanek J."/>
            <person name="Nedelnik J."/>
            <person name="Repkova J."/>
        </authorList>
    </citation>
    <scope>NUCLEOTIDE SEQUENCE [LARGE SCALE GENOMIC DNA]</scope>
    <source>
        <strain evidence="3">cv. 10/8</strain>
        <tissue evidence="2">Leaf</tissue>
    </source>
</reference>
<keyword evidence="1" id="KW-1133">Transmembrane helix</keyword>
<feature type="transmembrane region" description="Helical" evidence="1">
    <location>
        <begin position="12"/>
        <end position="30"/>
    </location>
</feature>